<evidence type="ECO:0000313" key="2">
    <source>
        <dbReference type="EMBL" id="CAC5404454.1"/>
    </source>
</evidence>
<gene>
    <name evidence="2" type="ORF">MCOR_38235</name>
</gene>
<dbReference type="Proteomes" id="UP000507470">
    <property type="component" value="Unassembled WGS sequence"/>
</dbReference>
<keyword evidence="1" id="KW-0812">Transmembrane</keyword>
<accession>A0A6J8DBH9</accession>
<evidence type="ECO:0000256" key="1">
    <source>
        <dbReference type="SAM" id="Phobius"/>
    </source>
</evidence>
<sequence length="231" mass="26561">MSLWKQNADKVVSEKVINKRVLGRLIIQYVGNEGAEIDARRDRLRKLFQATIDYIQNHDVPGIWKNARVTVYDSEDNTVKVESGNGKNKFMVTEKEKKTADKTHETTEYRIVTEAHEAVDIILRDNPHLSKGPKDMLRELRTDIYDALDGETNARISIYVGDKNEDEPFKFKIGSGSQHLIVDIFNDKVKHKFSSRSFWSRVYKGTTVIFYGIVAMVSSIRPNPIENKKTQ</sequence>
<name>A0A6J8DBH9_MYTCO</name>
<keyword evidence="1" id="KW-1133">Transmembrane helix</keyword>
<dbReference type="AlphaFoldDB" id="A0A6J8DBH9"/>
<organism evidence="2 3">
    <name type="scientific">Mytilus coruscus</name>
    <name type="common">Sea mussel</name>
    <dbReference type="NCBI Taxonomy" id="42192"/>
    <lineage>
        <taxon>Eukaryota</taxon>
        <taxon>Metazoa</taxon>
        <taxon>Spiralia</taxon>
        <taxon>Lophotrochozoa</taxon>
        <taxon>Mollusca</taxon>
        <taxon>Bivalvia</taxon>
        <taxon>Autobranchia</taxon>
        <taxon>Pteriomorphia</taxon>
        <taxon>Mytilida</taxon>
        <taxon>Mytiloidea</taxon>
        <taxon>Mytilidae</taxon>
        <taxon>Mytilinae</taxon>
        <taxon>Mytilus</taxon>
    </lineage>
</organism>
<protein>
    <submittedName>
        <fullName evidence="2">Uncharacterized protein</fullName>
    </submittedName>
</protein>
<dbReference type="EMBL" id="CACVKT020006951">
    <property type="protein sequence ID" value="CAC5404454.1"/>
    <property type="molecule type" value="Genomic_DNA"/>
</dbReference>
<evidence type="ECO:0000313" key="3">
    <source>
        <dbReference type="Proteomes" id="UP000507470"/>
    </source>
</evidence>
<dbReference type="OrthoDB" id="9983348at2759"/>
<keyword evidence="1" id="KW-0472">Membrane</keyword>
<reference evidence="2 3" key="1">
    <citation type="submission" date="2020-06" db="EMBL/GenBank/DDBJ databases">
        <authorList>
            <person name="Li R."/>
            <person name="Bekaert M."/>
        </authorList>
    </citation>
    <scope>NUCLEOTIDE SEQUENCE [LARGE SCALE GENOMIC DNA]</scope>
    <source>
        <strain evidence="3">wild</strain>
    </source>
</reference>
<proteinExistence type="predicted"/>
<feature type="transmembrane region" description="Helical" evidence="1">
    <location>
        <begin position="202"/>
        <end position="220"/>
    </location>
</feature>
<keyword evidence="3" id="KW-1185">Reference proteome</keyword>